<dbReference type="AlphaFoldDB" id="A0A8S2SIA4"/>
<protein>
    <submittedName>
        <fullName evidence="3">Uncharacterized protein</fullName>
    </submittedName>
</protein>
<dbReference type="Proteomes" id="UP000677228">
    <property type="component" value="Unassembled WGS sequence"/>
</dbReference>
<accession>A0A8S2SIA4</accession>
<sequence>MEVDSPPTRKQSKASGPSQKQKTTNTNHTYGIGKRQTTPSSNIYHQFNKTETKIVPIIVEGLDDVIRFILSKRLKISLPDVQIDDIKSNKNKSFTIEPTNHHSFNKSLT</sequence>
<feature type="region of interest" description="Disordered" evidence="1">
    <location>
        <begin position="1"/>
        <end position="41"/>
    </location>
</feature>
<proteinExistence type="predicted"/>
<feature type="compositionally biased region" description="Polar residues" evidence="1">
    <location>
        <begin position="13"/>
        <end position="41"/>
    </location>
</feature>
<evidence type="ECO:0000313" key="3">
    <source>
        <dbReference type="EMBL" id="CAF4203232.1"/>
    </source>
</evidence>
<organism evidence="3 4">
    <name type="scientific">Didymodactylos carnosus</name>
    <dbReference type="NCBI Taxonomy" id="1234261"/>
    <lineage>
        <taxon>Eukaryota</taxon>
        <taxon>Metazoa</taxon>
        <taxon>Spiralia</taxon>
        <taxon>Gnathifera</taxon>
        <taxon>Rotifera</taxon>
        <taxon>Eurotatoria</taxon>
        <taxon>Bdelloidea</taxon>
        <taxon>Philodinida</taxon>
        <taxon>Philodinidae</taxon>
        <taxon>Didymodactylos</taxon>
    </lineage>
</organism>
<feature type="non-terminal residue" evidence="3">
    <location>
        <position position="109"/>
    </location>
</feature>
<dbReference type="EMBL" id="CAJNOK010025897">
    <property type="protein sequence ID" value="CAF1395780.1"/>
    <property type="molecule type" value="Genomic_DNA"/>
</dbReference>
<reference evidence="3" key="1">
    <citation type="submission" date="2021-02" db="EMBL/GenBank/DDBJ databases">
        <authorList>
            <person name="Nowell W R."/>
        </authorList>
    </citation>
    <scope>NUCLEOTIDE SEQUENCE</scope>
</reference>
<dbReference type="EMBL" id="CAJOBA010047610">
    <property type="protein sequence ID" value="CAF4203232.1"/>
    <property type="molecule type" value="Genomic_DNA"/>
</dbReference>
<evidence type="ECO:0000313" key="4">
    <source>
        <dbReference type="Proteomes" id="UP000682733"/>
    </source>
</evidence>
<evidence type="ECO:0000313" key="2">
    <source>
        <dbReference type="EMBL" id="CAF1395780.1"/>
    </source>
</evidence>
<gene>
    <name evidence="2" type="ORF">OVA965_LOCUS32801</name>
    <name evidence="3" type="ORF">TMI583_LOCUS33667</name>
</gene>
<dbReference type="Proteomes" id="UP000682733">
    <property type="component" value="Unassembled WGS sequence"/>
</dbReference>
<comment type="caution">
    <text evidence="3">The sequence shown here is derived from an EMBL/GenBank/DDBJ whole genome shotgun (WGS) entry which is preliminary data.</text>
</comment>
<evidence type="ECO:0000256" key="1">
    <source>
        <dbReference type="SAM" id="MobiDB-lite"/>
    </source>
</evidence>
<name>A0A8S2SIA4_9BILA</name>